<dbReference type="EMBL" id="BPLR01004653">
    <property type="protein sequence ID" value="GIX96473.1"/>
    <property type="molecule type" value="Genomic_DNA"/>
</dbReference>
<dbReference type="Proteomes" id="UP001054945">
    <property type="component" value="Unassembled WGS sequence"/>
</dbReference>
<evidence type="ECO:0000256" key="1">
    <source>
        <dbReference type="SAM" id="MobiDB-lite"/>
    </source>
</evidence>
<gene>
    <name evidence="2" type="ORF">CEXT_665321</name>
</gene>
<keyword evidence="3" id="KW-1185">Reference proteome</keyword>
<feature type="compositionally biased region" description="Polar residues" evidence="1">
    <location>
        <begin position="10"/>
        <end position="23"/>
    </location>
</feature>
<evidence type="ECO:0000313" key="2">
    <source>
        <dbReference type="EMBL" id="GIX96473.1"/>
    </source>
</evidence>
<protein>
    <submittedName>
        <fullName evidence="2">Uncharacterized protein</fullName>
    </submittedName>
</protein>
<comment type="caution">
    <text evidence="2">The sequence shown here is derived from an EMBL/GenBank/DDBJ whole genome shotgun (WGS) entry which is preliminary data.</text>
</comment>
<feature type="region of interest" description="Disordered" evidence="1">
    <location>
        <begin position="1"/>
        <end position="23"/>
    </location>
</feature>
<sequence length="104" mass="11731">MPTLCRRSSHLNSDTQEESSSLTEKLLNQAPHLPGKVVNPQHHVKTFILPVIAYCYEPLISASKQVRKSLEIFHNQALRLITGAVKTSPIDAMLLCTRNWPLEK</sequence>
<dbReference type="AlphaFoldDB" id="A0AAV4PJG8"/>
<accession>A0AAV4PJG8</accession>
<organism evidence="2 3">
    <name type="scientific">Caerostris extrusa</name>
    <name type="common">Bark spider</name>
    <name type="synonym">Caerostris bankana</name>
    <dbReference type="NCBI Taxonomy" id="172846"/>
    <lineage>
        <taxon>Eukaryota</taxon>
        <taxon>Metazoa</taxon>
        <taxon>Ecdysozoa</taxon>
        <taxon>Arthropoda</taxon>
        <taxon>Chelicerata</taxon>
        <taxon>Arachnida</taxon>
        <taxon>Araneae</taxon>
        <taxon>Araneomorphae</taxon>
        <taxon>Entelegynae</taxon>
        <taxon>Araneoidea</taxon>
        <taxon>Araneidae</taxon>
        <taxon>Caerostris</taxon>
    </lineage>
</organism>
<reference evidence="2 3" key="1">
    <citation type="submission" date="2021-06" db="EMBL/GenBank/DDBJ databases">
        <title>Caerostris extrusa draft genome.</title>
        <authorList>
            <person name="Kono N."/>
            <person name="Arakawa K."/>
        </authorList>
    </citation>
    <scope>NUCLEOTIDE SEQUENCE [LARGE SCALE GENOMIC DNA]</scope>
</reference>
<evidence type="ECO:0000313" key="3">
    <source>
        <dbReference type="Proteomes" id="UP001054945"/>
    </source>
</evidence>
<proteinExistence type="predicted"/>
<name>A0AAV4PJG8_CAEEX</name>